<gene>
    <name evidence="9" type="ORF">psyc5s11_06120</name>
</gene>
<dbReference type="InterPro" id="IPR035906">
    <property type="entry name" value="MetI-like_sf"/>
</dbReference>
<dbReference type="Gene3D" id="1.10.3720.10">
    <property type="entry name" value="MetI-like"/>
    <property type="match status" value="1"/>
</dbReference>
<feature type="transmembrane region" description="Helical" evidence="7">
    <location>
        <begin position="199"/>
        <end position="219"/>
    </location>
</feature>
<keyword evidence="5 7" id="KW-1133">Transmembrane helix</keyword>
<comment type="similarity">
    <text evidence="7">Belongs to the binding-protein-dependent transport system permease family.</text>
</comment>
<protein>
    <submittedName>
        <fullName evidence="9">Cysteine ABC transporter permease</fullName>
    </submittedName>
</protein>
<evidence type="ECO:0000256" key="5">
    <source>
        <dbReference type="ARBA" id="ARBA00022989"/>
    </source>
</evidence>
<proteinExistence type="inferred from homology"/>
<evidence type="ECO:0000256" key="2">
    <source>
        <dbReference type="ARBA" id="ARBA00022448"/>
    </source>
</evidence>
<feature type="transmembrane region" description="Helical" evidence="7">
    <location>
        <begin position="57"/>
        <end position="77"/>
    </location>
</feature>
<dbReference type="Pfam" id="PF00528">
    <property type="entry name" value="BPD_transp_1"/>
    <property type="match status" value="1"/>
</dbReference>
<dbReference type="PANTHER" id="PTHR30614">
    <property type="entry name" value="MEMBRANE COMPONENT OF AMINO ACID ABC TRANSPORTER"/>
    <property type="match status" value="1"/>
</dbReference>
<feature type="transmembrane region" description="Helical" evidence="7">
    <location>
        <begin position="20"/>
        <end position="45"/>
    </location>
</feature>
<evidence type="ECO:0000256" key="4">
    <source>
        <dbReference type="ARBA" id="ARBA00022692"/>
    </source>
</evidence>
<comment type="subcellular location">
    <subcellularLocation>
        <location evidence="1 7">Cell membrane</location>
        <topology evidence="1 7">Multi-pass membrane protein</topology>
    </subcellularLocation>
</comment>
<evidence type="ECO:0000313" key="10">
    <source>
        <dbReference type="Proteomes" id="UP000824633"/>
    </source>
</evidence>
<keyword evidence="3" id="KW-1003">Cell membrane</keyword>
<keyword evidence="4 7" id="KW-0812">Transmembrane</keyword>
<feature type="transmembrane region" description="Helical" evidence="7">
    <location>
        <begin position="170"/>
        <end position="193"/>
    </location>
</feature>
<feature type="domain" description="ABC transmembrane type-1" evidence="8">
    <location>
        <begin position="21"/>
        <end position="218"/>
    </location>
</feature>
<organism evidence="9 10">
    <name type="scientific">Clostridium gelidum</name>
    <dbReference type="NCBI Taxonomy" id="704125"/>
    <lineage>
        <taxon>Bacteria</taxon>
        <taxon>Bacillati</taxon>
        <taxon>Bacillota</taxon>
        <taxon>Clostridia</taxon>
        <taxon>Eubacteriales</taxon>
        <taxon>Clostridiaceae</taxon>
        <taxon>Clostridium</taxon>
    </lineage>
</organism>
<dbReference type="RefSeq" id="WP_224036213.1">
    <property type="nucleotide sequence ID" value="NZ_AP024849.1"/>
</dbReference>
<evidence type="ECO:0000256" key="1">
    <source>
        <dbReference type="ARBA" id="ARBA00004651"/>
    </source>
</evidence>
<evidence type="ECO:0000259" key="8">
    <source>
        <dbReference type="PROSITE" id="PS50928"/>
    </source>
</evidence>
<dbReference type="PANTHER" id="PTHR30614:SF45">
    <property type="entry name" value="L-CYSTINE TRANSPORT SYSTEM PERMEASE PROTEIN TCYL"/>
    <property type="match status" value="1"/>
</dbReference>
<sequence>MDKYFNSVYITDSIPKLLPYLKVTFMVVGLSVLFGTLLGFILAVAKIRQGKIAKKFADIYTTALRCTPSIVLLFLVYYGIPAIAKNFGIDLDDVDKVVFIVISFSLMFAAAMCDVIKTAYESVDKGQFEAAISVGLSDVQAYITIILPQAFVVALPNIGNSLLALIKEGALAYTIGLIDIMGKANLIIAANMNAHSLEIYIALSIIYWVVSIIIEQLFLRIEKVLSKGKQTIKVT</sequence>
<keyword evidence="10" id="KW-1185">Reference proteome</keyword>
<name>A0ABN6IQR7_9CLOT</name>
<accession>A0ABN6IQR7</accession>
<reference evidence="10" key="1">
    <citation type="submission" date="2021-07" db="EMBL/GenBank/DDBJ databases">
        <title>Complete genome sequencing of a Clostridium isolate.</title>
        <authorList>
            <person name="Ueki A."/>
            <person name="Tonouchi A."/>
        </authorList>
    </citation>
    <scope>NUCLEOTIDE SEQUENCE [LARGE SCALE GENOMIC DNA]</scope>
    <source>
        <strain evidence="10">C5S11</strain>
    </source>
</reference>
<dbReference type="InterPro" id="IPR043429">
    <property type="entry name" value="ArtM/GltK/GlnP/TcyL/YhdX-like"/>
</dbReference>
<dbReference type="InterPro" id="IPR000515">
    <property type="entry name" value="MetI-like"/>
</dbReference>
<dbReference type="PROSITE" id="PS50928">
    <property type="entry name" value="ABC_TM1"/>
    <property type="match status" value="1"/>
</dbReference>
<dbReference type="Proteomes" id="UP000824633">
    <property type="component" value="Chromosome"/>
</dbReference>
<evidence type="ECO:0000256" key="3">
    <source>
        <dbReference type="ARBA" id="ARBA00022475"/>
    </source>
</evidence>
<keyword evidence="2 7" id="KW-0813">Transport</keyword>
<evidence type="ECO:0000256" key="7">
    <source>
        <dbReference type="RuleBase" id="RU363032"/>
    </source>
</evidence>
<dbReference type="InterPro" id="IPR010065">
    <property type="entry name" value="AA_ABC_transptr_permease_3TM"/>
</dbReference>
<dbReference type="EMBL" id="AP024849">
    <property type="protein sequence ID" value="BCZ44545.1"/>
    <property type="molecule type" value="Genomic_DNA"/>
</dbReference>
<dbReference type="CDD" id="cd06261">
    <property type="entry name" value="TM_PBP2"/>
    <property type="match status" value="1"/>
</dbReference>
<dbReference type="SUPFAM" id="SSF161098">
    <property type="entry name" value="MetI-like"/>
    <property type="match status" value="1"/>
</dbReference>
<keyword evidence="6 7" id="KW-0472">Membrane</keyword>
<evidence type="ECO:0000313" key="9">
    <source>
        <dbReference type="EMBL" id="BCZ44545.1"/>
    </source>
</evidence>
<evidence type="ECO:0000256" key="6">
    <source>
        <dbReference type="ARBA" id="ARBA00023136"/>
    </source>
</evidence>
<dbReference type="NCBIfam" id="TIGR01726">
    <property type="entry name" value="HEQRo_perm_3TM"/>
    <property type="match status" value="1"/>
</dbReference>
<feature type="transmembrane region" description="Helical" evidence="7">
    <location>
        <begin position="97"/>
        <end position="116"/>
    </location>
</feature>